<evidence type="ECO:0000313" key="1">
    <source>
        <dbReference type="EMBL" id="CAG8839140.1"/>
    </source>
</evidence>
<comment type="caution">
    <text evidence="1">The sequence shown here is derived from an EMBL/GenBank/DDBJ whole genome shotgun (WGS) entry which is preliminary data.</text>
</comment>
<accession>A0ABN7WRN9</accession>
<feature type="non-terminal residue" evidence="1">
    <location>
        <position position="1"/>
    </location>
</feature>
<protein>
    <submittedName>
        <fullName evidence="1">27981_t:CDS:1</fullName>
    </submittedName>
</protein>
<proteinExistence type="predicted"/>
<feature type="non-terminal residue" evidence="1">
    <location>
        <position position="84"/>
    </location>
</feature>
<keyword evidence="2" id="KW-1185">Reference proteome</keyword>
<dbReference type="EMBL" id="CAJVQB010059799">
    <property type="protein sequence ID" value="CAG8839140.1"/>
    <property type="molecule type" value="Genomic_DNA"/>
</dbReference>
<gene>
    <name evidence="1" type="ORF">GMARGA_LOCUS34312</name>
</gene>
<evidence type="ECO:0000313" key="2">
    <source>
        <dbReference type="Proteomes" id="UP000789901"/>
    </source>
</evidence>
<organism evidence="1 2">
    <name type="scientific">Gigaspora margarita</name>
    <dbReference type="NCBI Taxonomy" id="4874"/>
    <lineage>
        <taxon>Eukaryota</taxon>
        <taxon>Fungi</taxon>
        <taxon>Fungi incertae sedis</taxon>
        <taxon>Mucoromycota</taxon>
        <taxon>Glomeromycotina</taxon>
        <taxon>Glomeromycetes</taxon>
        <taxon>Diversisporales</taxon>
        <taxon>Gigasporaceae</taxon>
        <taxon>Gigaspora</taxon>
    </lineage>
</organism>
<sequence>TKLNALKESNDAHYCAALFQYFREFCIQYHQWVCLIAADNKHKITIGEDVAVSTGMRNQCSIVAQESILAAANHDFSKLSLTLL</sequence>
<dbReference type="Proteomes" id="UP000789901">
    <property type="component" value="Unassembled WGS sequence"/>
</dbReference>
<reference evidence="1 2" key="1">
    <citation type="submission" date="2021-06" db="EMBL/GenBank/DDBJ databases">
        <authorList>
            <person name="Kallberg Y."/>
            <person name="Tangrot J."/>
            <person name="Rosling A."/>
        </authorList>
    </citation>
    <scope>NUCLEOTIDE SEQUENCE [LARGE SCALE GENOMIC DNA]</scope>
    <source>
        <strain evidence="1 2">120-4 pot B 10/14</strain>
    </source>
</reference>
<name>A0ABN7WRN9_GIGMA</name>